<feature type="transmembrane region" description="Helical" evidence="1">
    <location>
        <begin position="73"/>
        <end position="95"/>
    </location>
</feature>
<dbReference type="EMBL" id="QFNF01000002">
    <property type="protein sequence ID" value="PZO80685.1"/>
    <property type="molecule type" value="Genomic_DNA"/>
</dbReference>
<name>A0A2W5BC58_9SPHN</name>
<evidence type="ECO:0000313" key="2">
    <source>
        <dbReference type="EMBL" id="PZO80685.1"/>
    </source>
</evidence>
<feature type="transmembrane region" description="Helical" evidence="1">
    <location>
        <begin position="22"/>
        <end position="42"/>
    </location>
</feature>
<dbReference type="Proteomes" id="UP000248614">
    <property type="component" value="Unassembled WGS sequence"/>
</dbReference>
<evidence type="ECO:0000313" key="3">
    <source>
        <dbReference type="Proteomes" id="UP000248614"/>
    </source>
</evidence>
<protein>
    <recommendedName>
        <fullName evidence="4">Glycerophosphoryl diester phosphodiesterase membrane domain-containing protein</fullName>
    </recommendedName>
</protein>
<organism evidence="2 3">
    <name type="scientific">Sphingomonas hengshuiensis</name>
    <dbReference type="NCBI Taxonomy" id="1609977"/>
    <lineage>
        <taxon>Bacteria</taxon>
        <taxon>Pseudomonadati</taxon>
        <taxon>Pseudomonadota</taxon>
        <taxon>Alphaproteobacteria</taxon>
        <taxon>Sphingomonadales</taxon>
        <taxon>Sphingomonadaceae</taxon>
        <taxon>Sphingomonas</taxon>
    </lineage>
</organism>
<evidence type="ECO:0000256" key="1">
    <source>
        <dbReference type="SAM" id="Phobius"/>
    </source>
</evidence>
<dbReference type="AlphaFoldDB" id="A0A2W5BC58"/>
<keyword evidence="1" id="KW-0472">Membrane</keyword>
<gene>
    <name evidence="2" type="ORF">DI632_01195</name>
</gene>
<keyword evidence="1" id="KW-0812">Transmembrane</keyword>
<keyword evidence="1" id="KW-1133">Transmembrane helix</keyword>
<feature type="transmembrane region" description="Helical" evidence="1">
    <location>
        <begin position="173"/>
        <end position="197"/>
    </location>
</feature>
<feature type="transmembrane region" description="Helical" evidence="1">
    <location>
        <begin position="130"/>
        <end position="152"/>
    </location>
</feature>
<proteinExistence type="predicted"/>
<evidence type="ECO:0008006" key="4">
    <source>
        <dbReference type="Google" id="ProtNLM"/>
    </source>
</evidence>
<reference evidence="2 3" key="1">
    <citation type="submission" date="2017-08" db="EMBL/GenBank/DDBJ databases">
        <title>Infants hospitalized years apart are colonized by the same room-sourced microbial strains.</title>
        <authorList>
            <person name="Brooks B."/>
            <person name="Olm M.R."/>
            <person name="Firek B.A."/>
            <person name="Baker R."/>
            <person name="Thomas B.C."/>
            <person name="Morowitz M.J."/>
            <person name="Banfield J.F."/>
        </authorList>
    </citation>
    <scope>NUCLEOTIDE SEQUENCE [LARGE SCALE GENOMIC DNA]</scope>
    <source>
        <strain evidence="2">S2_018_000_R3_110</strain>
    </source>
</reference>
<accession>A0A2W5BC58</accession>
<comment type="caution">
    <text evidence="2">The sequence shown here is derived from an EMBL/GenBank/DDBJ whole genome shotgun (WGS) entry which is preliminary data.</text>
</comment>
<feature type="transmembrane region" description="Helical" evidence="1">
    <location>
        <begin position="107"/>
        <end position="124"/>
    </location>
</feature>
<sequence length="244" mass="25790">MKLNVGAAVQEALAIWRRDRDVIVAVAGVFFFLPNLALSLFMQTDSVAQRAGAQDDRALLAAMQSYLVDNVHWLALQAVAELVGIAVLLALILDPARPTVGDALRTAFRRLPVLVVATLLVNAAKLGGLLLFILPALYVIGRVFVVLPVLMAEPDRRFGDAMGRAIELTKGHALQLLSLSGLIYFGAQMVVLLLSATASAVSAGGTNPVTMAILATAASVVAAAMSIAFTLTRATIYRRLASRG</sequence>
<feature type="transmembrane region" description="Helical" evidence="1">
    <location>
        <begin position="209"/>
        <end position="231"/>
    </location>
</feature>